<dbReference type="AlphaFoldDB" id="V2XDR0"/>
<evidence type="ECO:0000313" key="2">
    <source>
        <dbReference type="Proteomes" id="UP000017559"/>
    </source>
</evidence>
<name>V2XDR0_MONRO</name>
<dbReference type="HOGENOM" id="CLU_074014_0_0_1"/>
<comment type="caution">
    <text evidence="1">The sequence shown here is derived from an EMBL/GenBank/DDBJ whole genome shotgun (WGS) entry which is preliminary data.</text>
</comment>
<gene>
    <name evidence="1" type="ORF">Moror_4246</name>
</gene>
<dbReference type="KEGG" id="mrr:Moror_4246"/>
<organism evidence="1 2">
    <name type="scientific">Moniliophthora roreri (strain MCA 2997)</name>
    <name type="common">Cocoa frosty pod rot fungus</name>
    <name type="synonym">Crinipellis roreri</name>
    <dbReference type="NCBI Taxonomy" id="1381753"/>
    <lineage>
        <taxon>Eukaryota</taxon>
        <taxon>Fungi</taxon>
        <taxon>Dikarya</taxon>
        <taxon>Basidiomycota</taxon>
        <taxon>Agaricomycotina</taxon>
        <taxon>Agaricomycetes</taxon>
        <taxon>Agaricomycetidae</taxon>
        <taxon>Agaricales</taxon>
        <taxon>Marasmiineae</taxon>
        <taxon>Marasmiaceae</taxon>
        <taxon>Moniliophthora</taxon>
    </lineage>
</organism>
<dbReference type="OrthoDB" id="3029173at2759"/>
<sequence length="395" mass="44987">MAHIFTGSFWMEVYIAYLSSNMGCYEHSLWMNTTSGVLFSGPEGPPFPLYEDADRSIVVPRTVDMLKDDTFLRFFSKFGSSVDNSVLACAQGSRKFTYLDDLFPVTTDHETEDPNRSAWISPTYPYVRRLWRNLPRRLPMDNIGGLRFGAVYSPSLGAVARRPQGASLLWMLLEDDRRGLVDETALDGGLTRFKFDPTHGGGRVFDTLNVMEGRESFFIMDFPDLKIRSTTRQYESLGAFFNLCDGKPPVEETQPLPIYLFLRPLPTTISELVTWMNGQPYFWSFDETGRCEMSEEECERWGLPVLTCTTLWKDEFVTLWSWPTSTYTALRNWQEARGFDPTTSDWAQQLGYPEFEIIGKRKSTASLRKLLMLKKTVGGSLWEAFVGSGISACGL</sequence>
<reference evidence="1 2" key="1">
    <citation type="journal article" date="2014" name="BMC Genomics">
        <title>Genome and secretome analysis of the hemibiotrophic fungal pathogen, Moniliophthora roreri, which causes frosty pod rot disease of cacao: mechanisms of the biotrophic and necrotrophic phases.</title>
        <authorList>
            <person name="Meinhardt L.W."/>
            <person name="Costa G.G.L."/>
            <person name="Thomazella D.P.T."/>
            <person name="Teixeira P.J.P.L."/>
            <person name="Carazzolle M.F."/>
            <person name="Schuster S.C."/>
            <person name="Carlson J.E."/>
            <person name="Guiltinan M.J."/>
            <person name="Mieczkowski P."/>
            <person name="Farmer A."/>
            <person name="Ramaraj T."/>
            <person name="Crozier J."/>
            <person name="Davis R.E."/>
            <person name="Shao J."/>
            <person name="Melnick R.L."/>
            <person name="Pereira G.A.G."/>
            <person name="Bailey B.A."/>
        </authorList>
    </citation>
    <scope>NUCLEOTIDE SEQUENCE [LARGE SCALE GENOMIC DNA]</scope>
    <source>
        <strain evidence="1 2">MCA 2997</strain>
    </source>
</reference>
<protein>
    <submittedName>
        <fullName evidence="1">Uncharacterized protein</fullName>
    </submittedName>
</protein>
<accession>V2XDR0</accession>
<proteinExistence type="predicted"/>
<dbReference type="EMBL" id="AWSO01000430">
    <property type="protein sequence ID" value="ESK90610.1"/>
    <property type="molecule type" value="Genomic_DNA"/>
</dbReference>
<dbReference type="Proteomes" id="UP000017559">
    <property type="component" value="Unassembled WGS sequence"/>
</dbReference>
<evidence type="ECO:0000313" key="1">
    <source>
        <dbReference type="EMBL" id="ESK90610.1"/>
    </source>
</evidence>
<keyword evidence="2" id="KW-1185">Reference proteome</keyword>